<dbReference type="Proteomes" id="UP000094291">
    <property type="component" value="Unassembled WGS sequence"/>
</dbReference>
<dbReference type="EMBL" id="MDTQ01000001">
    <property type="protein sequence ID" value="ODC02436.1"/>
    <property type="molecule type" value="Genomic_DNA"/>
</dbReference>
<evidence type="ECO:0000256" key="1">
    <source>
        <dbReference type="SAM" id="SignalP"/>
    </source>
</evidence>
<sequence length="208" mass="21961">MRTARLFALSALSVGLLAGAQSAMAYEAGDFIIKGGSATVDPQSKATSAAAASADNDTQLGLSFTYMATPRLGIEVLAATPFDHDIQTAYGADTASTKHLPPTVTANFYPMGESNAAFQPFAGIGFNYTFFWDEEGHGDALGGADVDLDDSWGIAYQLGADYMISDNLGLGASVYYVDIDTDLTVGGADYGTVELDPWVYRLNAVFKF</sequence>
<dbReference type="GO" id="GO:0019867">
    <property type="term" value="C:outer membrane"/>
    <property type="evidence" value="ECO:0007669"/>
    <property type="project" value="InterPro"/>
</dbReference>
<dbReference type="InterPro" id="IPR011250">
    <property type="entry name" value="OMP/PagP_B-barrel"/>
</dbReference>
<comment type="caution">
    <text evidence="2">The sequence shown here is derived from an EMBL/GenBank/DDBJ whole genome shotgun (WGS) entry which is preliminary data.</text>
</comment>
<keyword evidence="3" id="KW-1185">Reference proteome</keyword>
<proteinExistence type="predicted"/>
<dbReference type="OrthoDB" id="9807574at2"/>
<dbReference type="Pfam" id="PF03922">
    <property type="entry name" value="OmpW"/>
    <property type="match status" value="1"/>
</dbReference>
<dbReference type="RefSeq" id="WP_068996821.1">
    <property type="nucleotide sequence ID" value="NZ_MDTQ01000001.1"/>
</dbReference>
<dbReference type="SUPFAM" id="SSF56925">
    <property type="entry name" value="OMPA-like"/>
    <property type="match status" value="1"/>
</dbReference>
<dbReference type="GO" id="GO:0055085">
    <property type="term" value="P:transmembrane transport"/>
    <property type="evidence" value="ECO:0007669"/>
    <property type="project" value="TreeGrafter"/>
</dbReference>
<dbReference type="STRING" id="197479.BFW38_01635"/>
<name>A0A1E2V6G3_9GAMM</name>
<evidence type="ECO:0008006" key="4">
    <source>
        <dbReference type="Google" id="ProtNLM"/>
    </source>
</evidence>
<dbReference type="AlphaFoldDB" id="A0A1E2V6G3"/>
<feature type="chain" id="PRO_5009119597" description="Outer membrane protein OmpW" evidence="1">
    <location>
        <begin position="26"/>
        <end position="208"/>
    </location>
</feature>
<accession>A0A1E2V6G3</accession>
<evidence type="ECO:0000313" key="2">
    <source>
        <dbReference type="EMBL" id="ODC02436.1"/>
    </source>
</evidence>
<dbReference type="Gene3D" id="2.40.160.20">
    <property type="match status" value="1"/>
</dbReference>
<protein>
    <recommendedName>
        <fullName evidence="4">Outer membrane protein OmpW</fullName>
    </recommendedName>
</protein>
<dbReference type="InterPro" id="IPR005618">
    <property type="entry name" value="OMPW"/>
</dbReference>
<organism evidence="2 3">
    <name type="scientific">Terasakiispira papahanaumokuakeensis</name>
    <dbReference type="NCBI Taxonomy" id="197479"/>
    <lineage>
        <taxon>Bacteria</taxon>
        <taxon>Pseudomonadati</taxon>
        <taxon>Pseudomonadota</taxon>
        <taxon>Gammaproteobacteria</taxon>
        <taxon>Oceanospirillales</taxon>
        <taxon>Terasakiispira</taxon>
    </lineage>
</organism>
<keyword evidence="1" id="KW-0732">Signal</keyword>
<reference evidence="2 3" key="1">
    <citation type="submission" date="2016-08" db="EMBL/GenBank/DDBJ databases">
        <authorList>
            <person name="Seilhamer J.J."/>
        </authorList>
    </citation>
    <scope>NUCLEOTIDE SEQUENCE [LARGE SCALE GENOMIC DNA]</scope>
    <source>
        <strain evidence="2 3">PH27A</strain>
    </source>
</reference>
<gene>
    <name evidence="2" type="ORF">BFW38_01635</name>
</gene>
<dbReference type="PANTHER" id="PTHR36920:SF1">
    <property type="entry name" value="OUTER MEMBRANE PROTEIN W"/>
    <property type="match status" value="1"/>
</dbReference>
<evidence type="ECO:0000313" key="3">
    <source>
        <dbReference type="Proteomes" id="UP000094291"/>
    </source>
</evidence>
<dbReference type="PANTHER" id="PTHR36920">
    <property type="match status" value="1"/>
</dbReference>
<feature type="signal peptide" evidence="1">
    <location>
        <begin position="1"/>
        <end position="25"/>
    </location>
</feature>